<evidence type="ECO:0000313" key="3">
    <source>
        <dbReference type="EMBL" id="MEV0363137.1"/>
    </source>
</evidence>
<evidence type="ECO:0000256" key="2">
    <source>
        <dbReference type="ARBA" id="ARBA00022490"/>
    </source>
</evidence>
<proteinExistence type="predicted"/>
<dbReference type="EMBL" id="JBFAIH010000004">
    <property type="protein sequence ID" value="MEV0363137.1"/>
    <property type="molecule type" value="Genomic_DNA"/>
</dbReference>
<dbReference type="Proteomes" id="UP001551658">
    <property type="component" value="Unassembled WGS sequence"/>
</dbReference>
<comment type="subcellular location">
    <subcellularLocation>
        <location evidence="1">Cytoplasm</location>
    </subcellularLocation>
</comment>
<sequence>MSTGSKAELRAVTEHLTGILRGAVTHKRTSWLRLSDEVVRGLERLSSSDKPFQWFRRPEHKFEWFGRREQKFEWFSPRNPVTPTSPTASSFKLVSMRPEYIGEHLPGNTVFFGRKVEYLTDPKKRERFRIHIVDGKMYDAKGKLFDTTKTFLGQRRDAIFVVDEEGRMYAHKIGMNGKFHHSSLLAGGPVAGAGTMRVEKGVLTYLSDRSGHYLPARPLTYQVIAQLRSLGVAMDRVFIDLLARA</sequence>
<comment type="caution">
    <text evidence="3">The sequence shown here is derived from an EMBL/GenBank/DDBJ whole genome shotgun (WGS) entry which is preliminary data.</text>
</comment>
<protein>
    <submittedName>
        <fullName evidence="3">Uncharacterized protein</fullName>
    </submittedName>
</protein>
<dbReference type="InterPro" id="IPR044159">
    <property type="entry name" value="IQM"/>
</dbReference>
<evidence type="ECO:0000313" key="4">
    <source>
        <dbReference type="Proteomes" id="UP001551658"/>
    </source>
</evidence>
<name>A0ABV3F5Z8_9NOCA</name>
<keyword evidence="2" id="KW-0963">Cytoplasm</keyword>
<evidence type="ECO:0000256" key="1">
    <source>
        <dbReference type="ARBA" id="ARBA00004496"/>
    </source>
</evidence>
<reference evidence="3 4" key="1">
    <citation type="submission" date="2024-06" db="EMBL/GenBank/DDBJ databases">
        <title>The Natural Products Discovery Center: Release of the First 8490 Sequenced Strains for Exploring Actinobacteria Biosynthetic Diversity.</title>
        <authorList>
            <person name="Kalkreuter E."/>
            <person name="Kautsar S.A."/>
            <person name="Yang D."/>
            <person name="Bader C.D."/>
            <person name="Teijaro C.N."/>
            <person name="Fluegel L."/>
            <person name="Davis C.M."/>
            <person name="Simpson J.R."/>
            <person name="Lauterbach L."/>
            <person name="Steele A.D."/>
            <person name="Gui C."/>
            <person name="Meng S."/>
            <person name="Li G."/>
            <person name="Viehrig K."/>
            <person name="Ye F."/>
            <person name="Su P."/>
            <person name="Kiefer A.F."/>
            <person name="Nichols A."/>
            <person name="Cepeda A.J."/>
            <person name="Yan W."/>
            <person name="Fan B."/>
            <person name="Jiang Y."/>
            <person name="Adhikari A."/>
            <person name="Zheng C.-J."/>
            <person name="Schuster L."/>
            <person name="Cowan T.M."/>
            <person name="Smanski M.J."/>
            <person name="Chevrette M.G."/>
            <person name="De Carvalho L.P.S."/>
            <person name="Shen B."/>
        </authorList>
    </citation>
    <scope>NUCLEOTIDE SEQUENCE [LARGE SCALE GENOMIC DNA]</scope>
    <source>
        <strain evidence="3 4">NPDC050671</strain>
    </source>
</reference>
<accession>A0ABV3F5Z8</accession>
<keyword evidence="4" id="KW-1185">Reference proteome</keyword>
<organism evidence="3 4">
    <name type="scientific">Nocardia fusca</name>
    <dbReference type="NCBI Taxonomy" id="941183"/>
    <lineage>
        <taxon>Bacteria</taxon>
        <taxon>Bacillati</taxon>
        <taxon>Actinomycetota</taxon>
        <taxon>Actinomycetes</taxon>
        <taxon>Mycobacteriales</taxon>
        <taxon>Nocardiaceae</taxon>
        <taxon>Nocardia</taxon>
    </lineage>
</organism>
<gene>
    <name evidence="3" type="ORF">AB0H72_10595</name>
</gene>
<dbReference type="RefSeq" id="WP_357976795.1">
    <property type="nucleotide sequence ID" value="NZ_JBFAIH010000004.1"/>
</dbReference>
<dbReference type="PANTHER" id="PTHR31250:SF27">
    <property type="entry name" value="IQ DOMAIN-CONTAINING PROTEIN IQM5"/>
    <property type="match status" value="1"/>
</dbReference>
<dbReference type="PANTHER" id="PTHR31250">
    <property type="entry name" value="IQ DOMAIN-CONTAINING PROTEIN IQM3"/>
    <property type="match status" value="1"/>
</dbReference>